<proteinExistence type="predicted"/>
<dbReference type="InterPro" id="IPR003593">
    <property type="entry name" value="AAA+_ATPase"/>
</dbReference>
<feature type="domain" description="Response regulatory" evidence="9">
    <location>
        <begin position="6"/>
        <end position="120"/>
    </location>
</feature>
<evidence type="ECO:0000256" key="3">
    <source>
        <dbReference type="ARBA" id="ARBA00023015"/>
    </source>
</evidence>
<reference evidence="10" key="1">
    <citation type="submission" date="2020-04" db="EMBL/GenBank/DDBJ databases">
        <authorList>
            <person name="Zhang T."/>
        </authorList>
    </citation>
    <scope>NUCLEOTIDE SEQUENCE</scope>
    <source>
        <strain evidence="10">HKST-UBA02</strain>
    </source>
</reference>
<dbReference type="PROSITE" id="PS00676">
    <property type="entry name" value="SIGMA54_INTERACT_2"/>
    <property type="match status" value="1"/>
</dbReference>
<dbReference type="Gene3D" id="1.10.8.60">
    <property type="match status" value="1"/>
</dbReference>
<keyword evidence="5" id="KW-0010">Activator</keyword>
<dbReference type="SUPFAM" id="SSF52540">
    <property type="entry name" value="P-loop containing nucleoside triphosphate hydrolases"/>
    <property type="match status" value="1"/>
</dbReference>
<organism evidence="10 11">
    <name type="scientific">Eiseniibacteriota bacterium</name>
    <dbReference type="NCBI Taxonomy" id="2212470"/>
    <lineage>
        <taxon>Bacteria</taxon>
        <taxon>Candidatus Eiseniibacteriota</taxon>
    </lineage>
</organism>
<dbReference type="Gene3D" id="1.10.10.60">
    <property type="entry name" value="Homeodomain-like"/>
    <property type="match status" value="1"/>
</dbReference>
<dbReference type="PROSITE" id="PS50110">
    <property type="entry name" value="RESPONSE_REGULATORY"/>
    <property type="match status" value="1"/>
</dbReference>
<dbReference type="SUPFAM" id="SSF46689">
    <property type="entry name" value="Homeodomain-like"/>
    <property type="match status" value="1"/>
</dbReference>
<evidence type="ECO:0000256" key="7">
    <source>
        <dbReference type="PROSITE-ProRule" id="PRU00169"/>
    </source>
</evidence>
<evidence type="ECO:0000256" key="6">
    <source>
        <dbReference type="ARBA" id="ARBA00023163"/>
    </source>
</evidence>
<dbReference type="AlphaFoldDB" id="A0A956N9K8"/>
<evidence type="ECO:0000256" key="1">
    <source>
        <dbReference type="ARBA" id="ARBA00022741"/>
    </source>
</evidence>
<evidence type="ECO:0000256" key="4">
    <source>
        <dbReference type="ARBA" id="ARBA00023125"/>
    </source>
</evidence>
<dbReference type="InterPro" id="IPR011006">
    <property type="entry name" value="CheY-like_superfamily"/>
</dbReference>
<sequence length="462" mass="51136">MDRVHRILVVDDEEPIRRGLSRTVTGLGHEVDVAADAEEALQLALAHAPDLVITDLNMPGRTGLELIEDLRDSGIEATVLVLTAHASIDSAIQATKKGVYDYLQKPIEPAVVESALIKALEHTAMRQEVLHLRRELQRQGRFQELVGDSPSMQQLYRMIDQIAPTNASVLITGESGTGKEVVARTIHGLSPRRSGRFVAINCAAIPENLLESEIFGHEKGSFTGATASRPGCFEHAHEGTLFLDEIGDMPAGLQTKLLRVLEDGKVRRVGGQREIPVDVRVLAATNVEIDERLASGRLREDLYFRLNVFTLHLPPLRERAQDVPVLASHFLHNFAEENGKKLLGISQEAMEQMTRYDWPGNVRELRNVMQRAAILCDNDEVQPHHLPPSVRPIVRRDPGSRDALSVKVGTPLEEVEKAVILETLEACAGNKTRAASVLGITTKTLYAKLRRYGRLQATEVLR</sequence>
<accession>A0A956N9K8</accession>
<reference evidence="10" key="2">
    <citation type="journal article" date="2021" name="Microbiome">
        <title>Successional dynamics and alternative stable states in a saline activated sludge microbial community over 9 years.</title>
        <authorList>
            <person name="Wang Y."/>
            <person name="Ye J."/>
            <person name="Ju F."/>
            <person name="Liu L."/>
            <person name="Boyd J.A."/>
            <person name="Deng Y."/>
            <person name="Parks D.H."/>
            <person name="Jiang X."/>
            <person name="Yin X."/>
            <person name="Woodcroft B.J."/>
            <person name="Tyson G.W."/>
            <person name="Hugenholtz P."/>
            <person name="Polz M.F."/>
            <person name="Zhang T."/>
        </authorList>
    </citation>
    <scope>NUCLEOTIDE SEQUENCE</scope>
    <source>
        <strain evidence="10">HKST-UBA02</strain>
    </source>
</reference>
<gene>
    <name evidence="10" type="ORF">KDA27_05385</name>
</gene>
<dbReference type="InterPro" id="IPR025944">
    <property type="entry name" value="Sigma_54_int_dom_CS"/>
</dbReference>
<dbReference type="FunFam" id="1.10.8.60:FF:000014">
    <property type="entry name" value="DNA-binding transcriptional regulator NtrC"/>
    <property type="match status" value="1"/>
</dbReference>
<protein>
    <submittedName>
        <fullName evidence="10">Sigma-54-dependent Fis family transcriptional regulator</fullName>
    </submittedName>
</protein>
<dbReference type="InterPro" id="IPR009057">
    <property type="entry name" value="Homeodomain-like_sf"/>
</dbReference>
<dbReference type="InterPro" id="IPR058031">
    <property type="entry name" value="AAA_lid_NorR"/>
</dbReference>
<keyword evidence="7" id="KW-0597">Phosphoprotein</keyword>
<dbReference type="InterPro" id="IPR027417">
    <property type="entry name" value="P-loop_NTPase"/>
</dbReference>
<dbReference type="PRINTS" id="PR01590">
    <property type="entry name" value="HTHFIS"/>
</dbReference>
<dbReference type="FunFam" id="3.40.50.300:FF:000006">
    <property type="entry name" value="DNA-binding transcriptional regulator NtrC"/>
    <property type="match status" value="1"/>
</dbReference>
<dbReference type="PANTHER" id="PTHR32071:SF57">
    <property type="entry name" value="C4-DICARBOXYLATE TRANSPORT TRANSCRIPTIONAL REGULATORY PROTEIN DCTD"/>
    <property type="match status" value="1"/>
</dbReference>
<dbReference type="SMART" id="SM00448">
    <property type="entry name" value="REC"/>
    <property type="match status" value="1"/>
</dbReference>
<evidence type="ECO:0000313" key="11">
    <source>
        <dbReference type="Proteomes" id="UP000739538"/>
    </source>
</evidence>
<dbReference type="Pfam" id="PF25601">
    <property type="entry name" value="AAA_lid_14"/>
    <property type="match status" value="1"/>
</dbReference>
<dbReference type="InterPro" id="IPR002078">
    <property type="entry name" value="Sigma_54_int"/>
</dbReference>
<keyword evidence="6" id="KW-0804">Transcription</keyword>
<dbReference type="PROSITE" id="PS00688">
    <property type="entry name" value="SIGMA54_INTERACT_3"/>
    <property type="match status" value="1"/>
</dbReference>
<dbReference type="Pfam" id="PF00072">
    <property type="entry name" value="Response_reg"/>
    <property type="match status" value="1"/>
</dbReference>
<feature type="domain" description="Sigma-54 factor interaction" evidence="8">
    <location>
        <begin position="145"/>
        <end position="374"/>
    </location>
</feature>
<dbReference type="Pfam" id="PF00158">
    <property type="entry name" value="Sigma54_activat"/>
    <property type="match status" value="1"/>
</dbReference>
<dbReference type="InterPro" id="IPR001789">
    <property type="entry name" value="Sig_transdc_resp-reg_receiver"/>
</dbReference>
<dbReference type="PROSITE" id="PS50045">
    <property type="entry name" value="SIGMA54_INTERACT_4"/>
    <property type="match status" value="1"/>
</dbReference>
<dbReference type="SMART" id="SM00382">
    <property type="entry name" value="AAA"/>
    <property type="match status" value="1"/>
</dbReference>
<feature type="modified residue" description="4-aspartylphosphate" evidence="7">
    <location>
        <position position="55"/>
    </location>
</feature>
<dbReference type="InterPro" id="IPR025662">
    <property type="entry name" value="Sigma_54_int_dom_ATP-bd_1"/>
</dbReference>
<dbReference type="InterPro" id="IPR002197">
    <property type="entry name" value="HTH_Fis"/>
</dbReference>
<keyword evidence="3" id="KW-0805">Transcription regulation</keyword>
<evidence type="ECO:0000259" key="9">
    <source>
        <dbReference type="PROSITE" id="PS50110"/>
    </source>
</evidence>
<dbReference type="InterPro" id="IPR025943">
    <property type="entry name" value="Sigma_54_int_dom_ATP-bd_2"/>
</dbReference>
<dbReference type="Gene3D" id="3.40.50.2300">
    <property type="match status" value="1"/>
</dbReference>
<dbReference type="GO" id="GO:0043565">
    <property type="term" value="F:sequence-specific DNA binding"/>
    <property type="evidence" value="ECO:0007669"/>
    <property type="project" value="InterPro"/>
</dbReference>
<comment type="caution">
    <text evidence="10">The sequence shown here is derived from an EMBL/GenBank/DDBJ whole genome shotgun (WGS) entry which is preliminary data.</text>
</comment>
<evidence type="ECO:0000256" key="2">
    <source>
        <dbReference type="ARBA" id="ARBA00022840"/>
    </source>
</evidence>
<evidence type="ECO:0000259" key="8">
    <source>
        <dbReference type="PROSITE" id="PS50045"/>
    </source>
</evidence>
<keyword evidence="2" id="KW-0067">ATP-binding</keyword>
<dbReference type="GO" id="GO:0005524">
    <property type="term" value="F:ATP binding"/>
    <property type="evidence" value="ECO:0007669"/>
    <property type="project" value="UniProtKB-KW"/>
</dbReference>
<dbReference type="GO" id="GO:0000160">
    <property type="term" value="P:phosphorelay signal transduction system"/>
    <property type="evidence" value="ECO:0007669"/>
    <property type="project" value="InterPro"/>
</dbReference>
<keyword evidence="4" id="KW-0238">DNA-binding</keyword>
<dbReference type="GO" id="GO:0006355">
    <property type="term" value="P:regulation of DNA-templated transcription"/>
    <property type="evidence" value="ECO:0007669"/>
    <property type="project" value="InterPro"/>
</dbReference>
<dbReference type="CDD" id="cd00009">
    <property type="entry name" value="AAA"/>
    <property type="match status" value="1"/>
</dbReference>
<evidence type="ECO:0000313" key="10">
    <source>
        <dbReference type="EMBL" id="MCA9755215.1"/>
    </source>
</evidence>
<dbReference type="Gene3D" id="3.40.50.300">
    <property type="entry name" value="P-loop containing nucleotide triphosphate hydrolases"/>
    <property type="match status" value="1"/>
</dbReference>
<dbReference type="PANTHER" id="PTHR32071">
    <property type="entry name" value="TRANSCRIPTIONAL REGULATORY PROTEIN"/>
    <property type="match status" value="1"/>
</dbReference>
<dbReference type="SUPFAM" id="SSF52172">
    <property type="entry name" value="CheY-like"/>
    <property type="match status" value="1"/>
</dbReference>
<dbReference type="Pfam" id="PF02954">
    <property type="entry name" value="HTH_8"/>
    <property type="match status" value="1"/>
</dbReference>
<name>A0A956N9K8_UNCEI</name>
<keyword evidence="1" id="KW-0547">Nucleotide-binding</keyword>
<evidence type="ECO:0000256" key="5">
    <source>
        <dbReference type="ARBA" id="ARBA00023159"/>
    </source>
</evidence>
<dbReference type="Proteomes" id="UP000739538">
    <property type="component" value="Unassembled WGS sequence"/>
</dbReference>
<dbReference type="EMBL" id="JAGQHS010000018">
    <property type="protein sequence ID" value="MCA9755215.1"/>
    <property type="molecule type" value="Genomic_DNA"/>
</dbReference>
<dbReference type="PROSITE" id="PS00675">
    <property type="entry name" value="SIGMA54_INTERACT_1"/>
    <property type="match status" value="1"/>
</dbReference>